<dbReference type="KEGG" id="lbk:LVISKB_1934"/>
<dbReference type="Proteomes" id="UP000012042">
    <property type="component" value="Chromosome"/>
</dbReference>
<organism evidence="2 3">
    <name type="scientific">Levilactobacillus brevis KB290</name>
    <dbReference type="NCBI Taxonomy" id="1001583"/>
    <lineage>
        <taxon>Bacteria</taxon>
        <taxon>Bacillati</taxon>
        <taxon>Bacillota</taxon>
        <taxon>Bacilli</taxon>
        <taxon>Lactobacillales</taxon>
        <taxon>Lactobacillaceae</taxon>
        <taxon>Levilactobacillus</taxon>
    </lineage>
</organism>
<protein>
    <submittedName>
        <fullName evidence="2">Uncharacterized protein</fullName>
    </submittedName>
</protein>
<evidence type="ECO:0000313" key="3">
    <source>
        <dbReference type="Proteomes" id="UP000012042"/>
    </source>
</evidence>
<dbReference type="AlphaFoldDB" id="M5AFG6"/>
<sequence length="102" mass="11724">MLKRTTMRNEAGGLHANHRPTDPNIFLEVMVMAVVEKTALLDEKMNEVFDWSDSKEPVRDALWNHFMESNGHNTDETEASMKEIDAKSDADVRSYVEDNLKK</sequence>
<evidence type="ECO:0000256" key="1">
    <source>
        <dbReference type="SAM" id="MobiDB-lite"/>
    </source>
</evidence>
<proteinExistence type="predicted"/>
<dbReference type="InterPro" id="IPR056216">
    <property type="entry name" value="P8-like"/>
</dbReference>
<dbReference type="PATRIC" id="fig|1001583.3.peg.1920"/>
<dbReference type="EMBL" id="AP012167">
    <property type="protein sequence ID" value="BAN07569.1"/>
    <property type="molecule type" value="Genomic_DNA"/>
</dbReference>
<reference evidence="2 3" key="1">
    <citation type="journal article" date="2013" name="PLoS ONE">
        <title>Genomic Analysis by Deep Sequencing of the Probiotic Lactobacillus brevis KB290 Harboring Nine Plasmids Reveals Genomic Stability.</title>
        <authorList>
            <person name="Fukao M."/>
            <person name="Oshima K."/>
            <person name="Morita H."/>
            <person name="Toh H."/>
            <person name="Suda W."/>
            <person name="Kim S.W."/>
            <person name="Suzuki S."/>
            <person name="Yakabe T."/>
            <person name="Hattori M."/>
            <person name="Yajima N."/>
        </authorList>
    </citation>
    <scope>NUCLEOTIDE SEQUENCE [LARGE SCALE GENOMIC DNA]</scope>
    <source>
        <strain evidence="2 3">KB290</strain>
    </source>
</reference>
<accession>M5AFG6</accession>
<feature type="region of interest" description="Disordered" evidence="1">
    <location>
        <begin position="1"/>
        <end position="20"/>
    </location>
</feature>
<evidence type="ECO:0000313" key="2">
    <source>
        <dbReference type="EMBL" id="BAN07569.1"/>
    </source>
</evidence>
<dbReference type="Pfam" id="PF24305">
    <property type="entry name" value="P8"/>
    <property type="match status" value="1"/>
</dbReference>
<name>M5AFG6_LEVBR</name>
<dbReference type="HOGENOM" id="CLU_183692_0_0_9"/>
<gene>
    <name evidence="2" type="ORF">LVISKB_1934</name>
</gene>